<dbReference type="SUPFAM" id="SSF161098">
    <property type="entry name" value="MetI-like"/>
    <property type="match status" value="1"/>
</dbReference>
<comment type="caution">
    <text evidence="10">Lacks conserved residue(s) required for the propagation of feature annotation.</text>
</comment>
<dbReference type="PROSITE" id="PS50928">
    <property type="entry name" value="ABC_TM1"/>
    <property type="match status" value="1"/>
</dbReference>
<evidence type="ECO:0000256" key="10">
    <source>
        <dbReference type="RuleBase" id="RU363054"/>
    </source>
</evidence>
<evidence type="ECO:0000256" key="3">
    <source>
        <dbReference type="ARBA" id="ARBA00022448"/>
    </source>
</evidence>
<dbReference type="Pfam" id="PF00528">
    <property type="entry name" value="BPD_transp_1"/>
    <property type="match status" value="1"/>
</dbReference>
<feature type="domain" description="ABC transmembrane type-1" evidence="12">
    <location>
        <begin position="101"/>
        <end position="319"/>
    </location>
</feature>
<feature type="transmembrane region" description="Helical" evidence="9">
    <location>
        <begin position="144"/>
        <end position="164"/>
    </location>
</feature>
<organism evidence="13 14">
    <name type="scientific">Acetatifactor muris</name>
    <dbReference type="NCBI Taxonomy" id="879566"/>
    <lineage>
        <taxon>Bacteria</taxon>
        <taxon>Bacillati</taxon>
        <taxon>Bacillota</taxon>
        <taxon>Clostridia</taxon>
        <taxon>Lachnospirales</taxon>
        <taxon>Lachnospiraceae</taxon>
        <taxon>Acetatifactor</taxon>
    </lineage>
</organism>
<feature type="transmembrane region" description="Helical" evidence="9">
    <location>
        <begin position="300"/>
        <end position="323"/>
    </location>
</feature>
<evidence type="ECO:0000313" key="14">
    <source>
        <dbReference type="Proteomes" id="UP000236311"/>
    </source>
</evidence>
<evidence type="ECO:0000256" key="2">
    <source>
        <dbReference type="ARBA" id="ARBA00007069"/>
    </source>
</evidence>
<comment type="subcellular location">
    <subcellularLocation>
        <location evidence="1 9">Cell membrane</location>
        <topology evidence="1 9">Multi-pass membrane protein</topology>
    </subcellularLocation>
</comment>
<name>A0A2K4ZFQ4_9FIRM</name>
<dbReference type="Proteomes" id="UP000236311">
    <property type="component" value="Unassembled WGS sequence"/>
</dbReference>
<keyword evidence="4 10" id="KW-1003">Cell membrane</keyword>
<feature type="transmembrane region" description="Helical" evidence="9">
    <location>
        <begin position="185"/>
        <end position="203"/>
    </location>
</feature>
<feature type="transmembrane region" description="Helical" evidence="9">
    <location>
        <begin position="97"/>
        <end position="124"/>
    </location>
</feature>
<dbReference type="NCBIfam" id="TIGR02138">
    <property type="entry name" value="phosphate_pstC"/>
    <property type="match status" value="1"/>
</dbReference>
<dbReference type="PANTHER" id="PTHR30425">
    <property type="entry name" value="PHOSPHATE TRANSPORT SYSTEM PERMEASE PROTEIN PST"/>
    <property type="match status" value="1"/>
</dbReference>
<keyword evidence="8 9" id="KW-0472">Membrane</keyword>
<evidence type="ECO:0000256" key="1">
    <source>
        <dbReference type="ARBA" id="ARBA00004651"/>
    </source>
</evidence>
<keyword evidence="7 9" id="KW-1133">Transmembrane helix</keyword>
<dbReference type="InterPro" id="IPR035906">
    <property type="entry name" value="MetI-like_sf"/>
</dbReference>
<dbReference type="GO" id="GO:0006817">
    <property type="term" value="P:phosphate ion transport"/>
    <property type="evidence" value="ECO:0007669"/>
    <property type="project" value="UniProtKB-KW"/>
</dbReference>
<keyword evidence="3 9" id="KW-0813">Transport</keyword>
<feature type="transmembrane region" description="Helical" evidence="9">
    <location>
        <begin position="44"/>
        <end position="66"/>
    </location>
</feature>
<accession>A0A2K4ZFQ4</accession>
<dbReference type="InterPro" id="IPR011864">
    <property type="entry name" value="Phosphate_PstC"/>
</dbReference>
<sequence>MALSAKDAGHAGNNPGALNNGRQEKDNARRLTSVHKISEVIAEMFFTFCAALAILAVVAICFYMILKGIPAVRQVGIKEIFLRTEWRPTAEEPKFGILYIILTSLVGTAASALIGVPAGILTAVYLAELADQRRAELVRDAVEILAGIPSVIYGLLGICLLNPLMYRLERRVFADSGTHRFTGGANLLSAVLVLTVMMLPTVIRISEVSIRAVHPGVKASSLALGASRIQTIFHCLLPAARPGLLTAVVLGTGRALGEAMAITLVSGGSVNAPFLFNSVRFLTTAVVSEMGYAQGLHRQMLFTIGLVLFGFILLVNGIAARILRKGREH</sequence>
<evidence type="ECO:0000256" key="11">
    <source>
        <dbReference type="SAM" id="MobiDB-lite"/>
    </source>
</evidence>
<dbReference type="InterPro" id="IPR051124">
    <property type="entry name" value="Phosphate_Transport_Permease"/>
</dbReference>
<evidence type="ECO:0000256" key="9">
    <source>
        <dbReference type="RuleBase" id="RU363032"/>
    </source>
</evidence>
<dbReference type="EMBL" id="OFSM01000009">
    <property type="protein sequence ID" value="SOY29291.1"/>
    <property type="molecule type" value="Genomic_DNA"/>
</dbReference>
<keyword evidence="5 10" id="KW-0592">Phosphate transport</keyword>
<dbReference type="Gene3D" id="1.10.3720.10">
    <property type="entry name" value="MetI-like"/>
    <property type="match status" value="1"/>
</dbReference>
<evidence type="ECO:0000256" key="6">
    <source>
        <dbReference type="ARBA" id="ARBA00022692"/>
    </source>
</evidence>
<keyword evidence="6 9" id="KW-0812">Transmembrane</keyword>
<protein>
    <recommendedName>
        <fullName evidence="10">Phosphate transport system permease protein</fullName>
    </recommendedName>
</protein>
<dbReference type="CDD" id="cd06261">
    <property type="entry name" value="TM_PBP2"/>
    <property type="match status" value="1"/>
</dbReference>
<proteinExistence type="inferred from homology"/>
<gene>
    <name evidence="13" type="primary">pstC_1</name>
    <name evidence="13" type="ORF">AMURIS_02006</name>
</gene>
<evidence type="ECO:0000313" key="13">
    <source>
        <dbReference type="EMBL" id="SOY29291.1"/>
    </source>
</evidence>
<comment type="function">
    <text evidence="10">Part of the binding-protein-dependent transport system for phosphate; probably responsible for the translocation of the substrate across the membrane.</text>
</comment>
<keyword evidence="14" id="KW-1185">Reference proteome</keyword>
<feature type="region of interest" description="Disordered" evidence="11">
    <location>
        <begin position="1"/>
        <end position="25"/>
    </location>
</feature>
<evidence type="ECO:0000256" key="7">
    <source>
        <dbReference type="ARBA" id="ARBA00022989"/>
    </source>
</evidence>
<evidence type="ECO:0000259" key="12">
    <source>
        <dbReference type="PROSITE" id="PS50928"/>
    </source>
</evidence>
<evidence type="ECO:0000256" key="4">
    <source>
        <dbReference type="ARBA" id="ARBA00022475"/>
    </source>
</evidence>
<dbReference type="GO" id="GO:0005315">
    <property type="term" value="F:phosphate transmembrane transporter activity"/>
    <property type="evidence" value="ECO:0007669"/>
    <property type="project" value="InterPro"/>
</dbReference>
<dbReference type="AlphaFoldDB" id="A0A2K4ZFQ4"/>
<comment type="similarity">
    <text evidence="2 10">Belongs to the binding-protein-dependent transport system permease family. CysTW subfamily.</text>
</comment>
<evidence type="ECO:0000256" key="8">
    <source>
        <dbReference type="ARBA" id="ARBA00023136"/>
    </source>
</evidence>
<dbReference type="GO" id="GO:0005886">
    <property type="term" value="C:plasma membrane"/>
    <property type="evidence" value="ECO:0007669"/>
    <property type="project" value="UniProtKB-SubCell"/>
</dbReference>
<evidence type="ECO:0000256" key="5">
    <source>
        <dbReference type="ARBA" id="ARBA00022592"/>
    </source>
</evidence>
<dbReference type="InterPro" id="IPR000515">
    <property type="entry name" value="MetI-like"/>
</dbReference>
<reference evidence="13 14" key="1">
    <citation type="submission" date="2018-01" db="EMBL/GenBank/DDBJ databases">
        <authorList>
            <person name="Gaut B.S."/>
            <person name="Morton B.R."/>
            <person name="Clegg M.T."/>
            <person name="Duvall M.R."/>
        </authorList>
    </citation>
    <scope>NUCLEOTIDE SEQUENCE [LARGE SCALE GENOMIC DNA]</scope>
    <source>
        <strain evidence="13">GP69</strain>
    </source>
</reference>
<dbReference type="PANTHER" id="PTHR30425:SF1">
    <property type="entry name" value="PHOSPHATE TRANSPORT SYSTEM PERMEASE PROTEIN PSTC"/>
    <property type="match status" value="1"/>
</dbReference>